<dbReference type="AlphaFoldDB" id="A0A2T3WDD4"/>
<evidence type="ECO:0000313" key="2">
    <source>
        <dbReference type="EMBL" id="PTA69814.1"/>
    </source>
</evidence>
<dbReference type="OrthoDB" id="57178at2"/>
<accession>A0A2T3WDD4</accession>
<protein>
    <submittedName>
        <fullName evidence="2">Uncharacterized protein</fullName>
    </submittedName>
</protein>
<name>A0A2T3WDD4_9DEIO</name>
<dbReference type="Proteomes" id="UP000240317">
    <property type="component" value="Unassembled WGS sequence"/>
</dbReference>
<evidence type="ECO:0000256" key="1">
    <source>
        <dbReference type="SAM" id="Coils"/>
    </source>
</evidence>
<dbReference type="RefSeq" id="WP_107136406.1">
    <property type="nucleotide sequence ID" value="NZ_PYSV01000001.1"/>
</dbReference>
<evidence type="ECO:0000313" key="3">
    <source>
        <dbReference type="Proteomes" id="UP000240317"/>
    </source>
</evidence>
<sequence length="384" mass="41941">MSDPYRDWLKARLSVELGVREAEQAVQGAIQRRGWPAMRTLGPRDVVAVLQDVYALMQGTYGDARADKWLESTTLDLARFAETVPVPAQPTPGPIAPAPGPVKWGRRAHDLPLLLARSHAEIAGRSLSAIRQNPDLRALERAAEWDVQATQAEVRRWETEEMLSKLRADHARVEVADQVAAAVAQSELLQLNVAELEEASRAGQPVAGQLAHTRLMASQTAAFLDAFTPLIDLGDADTPLTMLDIDLNTARFSLGVPLHPNVLRARHTLNYALWQSGEAGESAPQVAQAQRALHAAQQEAQAQLDATLGAARAHQVALRDLAAKVEILERRALQVSQLGADDLSLARVRLEWRQTRSAARVQAHRLEEAVRLLEALVSEGWGSG</sequence>
<organism evidence="2 3">
    <name type="scientific">Deinococcus arcticus</name>
    <dbReference type="NCBI Taxonomy" id="2136176"/>
    <lineage>
        <taxon>Bacteria</taxon>
        <taxon>Thermotogati</taxon>
        <taxon>Deinococcota</taxon>
        <taxon>Deinococci</taxon>
        <taxon>Deinococcales</taxon>
        <taxon>Deinococcaceae</taxon>
        <taxon>Deinococcus</taxon>
    </lineage>
</organism>
<proteinExistence type="predicted"/>
<keyword evidence="1" id="KW-0175">Coiled coil</keyword>
<feature type="coiled-coil region" evidence="1">
    <location>
        <begin position="286"/>
        <end position="331"/>
    </location>
</feature>
<reference evidence="2 3" key="1">
    <citation type="submission" date="2018-03" db="EMBL/GenBank/DDBJ databases">
        <title>Draft genome of Deinococcus sp. OD32.</title>
        <authorList>
            <person name="Wang X.-P."/>
            <person name="Du Z.-J."/>
        </authorList>
    </citation>
    <scope>NUCLEOTIDE SEQUENCE [LARGE SCALE GENOMIC DNA]</scope>
    <source>
        <strain evidence="2 3">OD32</strain>
    </source>
</reference>
<comment type="caution">
    <text evidence="2">The sequence shown here is derived from an EMBL/GenBank/DDBJ whole genome shotgun (WGS) entry which is preliminary data.</text>
</comment>
<gene>
    <name evidence="2" type="ORF">C8263_02050</name>
</gene>
<dbReference type="EMBL" id="PYSV01000001">
    <property type="protein sequence ID" value="PTA69814.1"/>
    <property type="molecule type" value="Genomic_DNA"/>
</dbReference>
<keyword evidence="3" id="KW-1185">Reference proteome</keyword>